<evidence type="ECO:0000313" key="7">
    <source>
        <dbReference type="Proteomes" id="UP001187192"/>
    </source>
</evidence>
<comment type="similarity">
    <text evidence="2 4">Belongs to the gamma-glutamylcyclotransferase family.</text>
</comment>
<dbReference type="GO" id="GO:0061929">
    <property type="term" value="F:gamma-glutamylaminecyclotransferase activity"/>
    <property type="evidence" value="ECO:0007669"/>
    <property type="project" value="InterPro"/>
</dbReference>
<dbReference type="InterPro" id="IPR009288">
    <property type="entry name" value="AIG2-like_dom"/>
</dbReference>
<keyword evidence="7" id="KW-1185">Reference proteome</keyword>
<reference evidence="6" key="1">
    <citation type="submission" date="2023-07" db="EMBL/GenBank/DDBJ databases">
        <title>draft genome sequence of fig (Ficus carica).</title>
        <authorList>
            <person name="Takahashi T."/>
            <person name="Nishimura K."/>
        </authorList>
    </citation>
    <scope>NUCLEOTIDE SEQUENCE</scope>
</reference>
<proteinExistence type="inferred from homology"/>
<accession>A0AA87ZDL3</accession>
<comment type="function">
    <text evidence="1">Putative gamma-glutamylcyclotransferase.</text>
</comment>
<dbReference type="SUPFAM" id="SSF110857">
    <property type="entry name" value="Gamma-glutamyl cyclotransferase-like"/>
    <property type="match status" value="1"/>
</dbReference>
<dbReference type="AlphaFoldDB" id="A0AA87ZDL3"/>
<dbReference type="PANTHER" id="PTHR12510:SF15">
    <property type="entry name" value="GAMMA-GLUTAMYLCYCLOTRANSFERASE FAMILY PROTEIN"/>
    <property type="match status" value="1"/>
</dbReference>
<dbReference type="InterPro" id="IPR013024">
    <property type="entry name" value="GGCT-like"/>
</dbReference>
<dbReference type="EMBL" id="BTGU01000003">
    <property type="protein sequence ID" value="GMN30590.1"/>
    <property type="molecule type" value="Genomic_DNA"/>
</dbReference>
<keyword evidence="3" id="KW-0012">Acyltransferase</keyword>
<dbReference type="InterPro" id="IPR039126">
    <property type="entry name" value="GGACT"/>
</dbReference>
<dbReference type="GO" id="GO:0016746">
    <property type="term" value="F:acyltransferase activity"/>
    <property type="evidence" value="ECO:0007669"/>
    <property type="project" value="UniProtKB-KW"/>
</dbReference>
<evidence type="ECO:0000256" key="4">
    <source>
        <dbReference type="RuleBase" id="RU367036"/>
    </source>
</evidence>
<dbReference type="Proteomes" id="UP001187192">
    <property type="component" value="Unassembled WGS sequence"/>
</dbReference>
<feature type="domain" description="Gamma-glutamylcyclotransferase AIG2-like" evidence="5">
    <location>
        <begin position="18"/>
        <end position="128"/>
    </location>
</feature>
<protein>
    <recommendedName>
        <fullName evidence="4">Gamma-glutamylcyclotransferase family protein</fullName>
    </recommendedName>
</protein>
<name>A0AA87ZDL3_FICCA</name>
<dbReference type="GO" id="GO:0005829">
    <property type="term" value="C:cytosol"/>
    <property type="evidence" value="ECO:0007669"/>
    <property type="project" value="TreeGrafter"/>
</dbReference>
<dbReference type="Pfam" id="PF06094">
    <property type="entry name" value="GGACT"/>
    <property type="match status" value="1"/>
</dbReference>
<keyword evidence="3" id="KW-0808">Transferase</keyword>
<evidence type="ECO:0000256" key="3">
    <source>
        <dbReference type="ARBA" id="ARBA00023315"/>
    </source>
</evidence>
<sequence length="202" mass="22175">MDETSEHVPNNETKQKLIFIYGRLKRGLSNHWQMADLISRSHAAFLGTCVTVQPYPIVRDGTPYLINLPGRGRRVHGELYSVTADRGLNRLDYLVGIGVGQHERLPICLVSDTRIDLTEVSAEAYFAQRSFGPALWERSGKVYGDKSDNGAEAGEASRGLVGLPMLFCLLWLSSSRRNELNSAVGGVVVVLLILVSSGCWSG</sequence>
<organism evidence="6 7">
    <name type="scientific">Ficus carica</name>
    <name type="common">Common fig</name>
    <dbReference type="NCBI Taxonomy" id="3494"/>
    <lineage>
        <taxon>Eukaryota</taxon>
        <taxon>Viridiplantae</taxon>
        <taxon>Streptophyta</taxon>
        <taxon>Embryophyta</taxon>
        <taxon>Tracheophyta</taxon>
        <taxon>Spermatophyta</taxon>
        <taxon>Magnoliopsida</taxon>
        <taxon>eudicotyledons</taxon>
        <taxon>Gunneridae</taxon>
        <taxon>Pentapetalae</taxon>
        <taxon>rosids</taxon>
        <taxon>fabids</taxon>
        <taxon>Rosales</taxon>
        <taxon>Moraceae</taxon>
        <taxon>Ficeae</taxon>
        <taxon>Ficus</taxon>
    </lineage>
</organism>
<dbReference type="Gene3D" id="3.10.490.10">
    <property type="entry name" value="Gamma-glutamyl cyclotransferase-like"/>
    <property type="match status" value="1"/>
</dbReference>
<gene>
    <name evidence="6" type="ORF">TIFTF001_002863</name>
</gene>
<dbReference type="InterPro" id="IPR036568">
    <property type="entry name" value="GGCT-like_sf"/>
</dbReference>
<evidence type="ECO:0000313" key="6">
    <source>
        <dbReference type="EMBL" id="GMN30590.1"/>
    </source>
</evidence>
<dbReference type="CDD" id="cd06661">
    <property type="entry name" value="GGCT_like"/>
    <property type="match status" value="1"/>
</dbReference>
<evidence type="ECO:0000256" key="1">
    <source>
        <dbReference type="ARBA" id="ARBA00002782"/>
    </source>
</evidence>
<comment type="caution">
    <text evidence="6">The sequence shown here is derived from an EMBL/GenBank/DDBJ whole genome shotgun (WGS) entry which is preliminary data.</text>
</comment>
<evidence type="ECO:0000259" key="5">
    <source>
        <dbReference type="Pfam" id="PF06094"/>
    </source>
</evidence>
<evidence type="ECO:0000256" key="2">
    <source>
        <dbReference type="ARBA" id="ARBA00008861"/>
    </source>
</evidence>
<dbReference type="PANTHER" id="PTHR12510">
    <property type="entry name" value="TROPONIN C-AKIN-1 PROTEIN"/>
    <property type="match status" value="1"/>
</dbReference>